<evidence type="ECO:0000313" key="2">
    <source>
        <dbReference type="EMBL" id="OWQ91549.1"/>
    </source>
</evidence>
<evidence type="ECO:0000256" key="1">
    <source>
        <dbReference type="SAM" id="Phobius"/>
    </source>
</evidence>
<protein>
    <submittedName>
        <fullName evidence="2">CcoQ/FixQ family Cbb3-type cytochrome c oxidase assembly chaperone</fullName>
    </submittedName>
</protein>
<dbReference type="RefSeq" id="WP_088384777.1">
    <property type="nucleotide sequence ID" value="NZ_NIOF01000003.1"/>
</dbReference>
<keyword evidence="3" id="KW-1185">Reference proteome</keyword>
<proteinExistence type="predicted"/>
<feature type="transmembrane region" description="Helical" evidence="1">
    <location>
        <begin position="12"/>
        <end position="30"/>
    </location>
</feature>
<dbReference type="InterPro" id="IPR008621">
    <property type="entry name" value="Cbb3-typ_cyt_oxidase_comp"/>
</dbReference>
<accession>A0A246JG15</accession>
<sequence length="58" mass="6466">MGAIDLNTLRSAVTLLSLLVFLGIVVWAYARRNRERFEDLGALPLMDEPATPEGARHE</sequence>
<comment type="caution">
    <text evidence="2">The sequence shown here is derived from an EMBL/GenBank/DDBJ whole genome shotgun (WGS) entry which is preliminary data.</text>
</comment>
<keyword evidence="1" id="KW-1133">Transmembrane helix</keyword>
<keyword evidence="1" id="KW-0472">Membrane</keyword>
<dbReference type="Proteomes" id="UP000197468">
    <property type="component" value="Unassembled WGS sequence"/>
</dbReference>
<dbReference type="EMBL" id="NIOF01000003">
    <property type="protein sequence ID" value="OWQ91549.1"/>
    <property type="molecule type" value="Genomic_DNA"/>
</dbReference>
<dbReference type="Pfam" id="PF05545">
    <property type="entry name" value="FixQ"/>
    <property type="match status" value="1"/>
</dbReference>
<dbReference type="AlphaFoldDB" id="A0A246JG15"/>
<gene>
    <name evidence="2" type="ORF">CDN99_10430</name>
</gene>
<reference evidence="2 3" key="1">
    <citation type="journal article" date="2008" name="Int. J. Syst. Evol. Microbiol.">
        <title>Description of Roseateles aquatilis sp. nov. and Roseateles terrae sp. nov., in the class Betaproteobacteria, and emended description of the genus Roseateles.</title>
        <authorList>
            <person name="Gomila M."/>
            <person name="Bowien B."/>
            <person name="Falsen E."/>
            <person name="Moore E.R."/>
            <person name="Lalucat J."/>
        </authorList>
    </citation>
    <scope>NUCLEOTIDE SEQUENCE [LARGE SCALE GENOMIC DNA]</scope>
    <source>
        <strain evidence="2 3">CCUG 48205</strain>
    </source>
</reference>
<dbReference type="OrthoDB" id="8604580at2"/>
<evidence type="ECO:0000313" key="3">
    <source>
        <dbReference type="Proteomes" id="UP000197468"/>
    </source>
</evidence>
<organism evidence="2 3">
    <name type="scientific">Roseateles aquatilis</name>
    <dbReference type="NCBI Taxonomy" id="431061"/>
    <lineage>
        <taxon>Bacteria</taxon>
        <taxon>Pseudomonadati</taxon>
        <taxon>Pseudomonadota</taxon>
        <taxon>Betaproteobacteria</taxon>
        <taxon>Burkholderiales</taxon>
        <taxon>Sphaerotilaceae</taxon>
        <taxon>Roseateles</taxon>
    </lineage>
</organism>
<name>A0A246JG15_9BURK</name>
<keyword evidence="1" id="KW-0812">Transmembrane</keyword>